<dbReference type="GO" id="GO:0070403">
    <property type="term" value="F:NAD+ binding"/>
    <property type="evidence" value="ECO:0007669"/>
    <property type="project" value="InterPro"/>
</dbReference>
<dbReference type="PANTHER" id="PTHR21363">
    <property type="entry name" value="PREPHENATE DEHYDROGENASE"/>
    <property type="match status" value="1"/>
</dbReference>
<dbReference type="GO" id="GO:0008977">
    <property type="term" value="F:prephenate dehydrogenase (NAD+) activity"/>
    <property type="evidence" value="ECO:0007669"/>
    <property type="project" value="InterPro"/>
</dbReference>
<accession>A0A6S6SJ63</accession>
<evidence type="ECO:0000256" key="1">
    <source>
        <dbReference type="ARBA" id="ARBA00023002"/>
    </source>
</evidence>
<dbReference type="SUPFAM" id="SSF51735">
    <property type="entry name" value="NAD(P)-binding Rossmann-fold domains"/>
    <property type="match status" value="1"/>
</dbReference>
<feature type="domain" description="Prephenate/arogenate dehydrogenase" evidence="2">
    <location>
        <begin position="9"/>
        <end position="247"/>
    </location>
</feature>
<dbReference type="Pfam" id="PF20463">
    <property type="entry name" value="PDH_C"/>
    <property type="match status" value="1"/>
</dbReference>
<dbReference type="Gene3D" id="3.40.50.720">
    <property type="entry name" value="NAD(P)-binding Rossmann-like Domain"/>
    <property type="match status" value="1"/>
</dbReference>
<dbReference type="PANTHER" id="PTHR21363:SF0">
    <property type="entry name" value="PREPHENATE DEHYDROGENASE [NADP(+)]"/>
    <property type="match status" value="1"/>
</dbReference>
<dbReference type="EMBL" id="CACVAW010000010">
    <property type="protein sequence ID" value="CAA6803422.1"/>
    <property type="molecule type" value="Genomic_DNA"/>
</dbReference>
<dbReference type="Pfam" id="PF02153">
    <property type="entry name" value="PDH_N"/>
    <property type="match status" value="1"/>
</dbReference>
<dbReference type="SUPFAM" id="SSF48179">
    <property type="entry name" value="6-phosphogluconate dehydrogenase C-terminal domain-like"/>
    <property type="match status" value="1"/>
</dbReference>
<dbReference type="InterPro" id="IPR046825">
    <property type="entry name" value="PDH_C"/>
</dbReference>
<dbReference type="GO" id="GO:0006571">
    <property type="term" value="P:tyrosine biosynthetic process"/>
    <property type="evidence" value="ECO:0007669"/>
    <property type="project" value="InterPro"/>
</dbReference>
<gene>
    <name evidence="3" type="ORF">HELGO_WM2665</name>
</gene>
<evidence type="ECO:0000259" key="2">
    <source>
        <dbReference type="PROSITE" id="PS51176"/>
    </source>
</evidence>
<name>A0A6S6SJ63_9BACT</name>
<dbReference type="InterPro" id="IPR003099">
    <property type="entry name" value="Prephen_DH"/>
</dbReference>
<dbReference type="InterPro" id="IPR036291">
    <property type="entry name" value="NAD(P)-bd_dom_sf"/>
</dbReference>
<dbReference type="InterPro" id="IPR050812">
    <property type="entry name" value="Preph/Arog_dehydrog"/>
</dbReference>
<dbReference type="GO" id="GO:0004665">
    <property type="term" value="F:prephenate dehydrogenase (NADP+) activity"/>
    <property type="evidence" value="ECO:0007669"/>
    <property type="project" value="InterPro"/>
</dbReference>
<protein>
    <submittedName>
        <fullName evidence="3">Prephenate dehydrogenase</fullName>
    </submittedName>
</protein>
<organism evidence="3">
    <name type="scientific">uncultured Campylobacterales bacterium</name>
    <dbReference type="NCBI Taxonomy" id="352960"/>
    <lineage>
        <taxon>Bacteria</taxon>
        <taxon>Pseudomonadati</taxon>
        <taxon>Campylobacterota</taxon>
        <taxon>Epsilonproteobacteria</taxon>
        <taxon>Campylobacterales</taxon>
        <taxon>environmental samples</taxon>
    </lineage>
</organism>
<dbReference type="AlphaFoldDB" id="A0A6S6SJ63"/>
<keyword evidence="1" id="KW-0560">Oxidoreductase</keyword>
<dbReference type="InterPro" id="IPR008927">
    <property type="entry name" value="6-PGluconate_DH-like_C_sf"/>
</dbReference>
<reference evidence="3" key="1">
    <citation type="submission" date="2020-01" db="EMBL/GenBank/DDBJ databases">
        <authorList>
            <person name="Meier V. D."/>
            <person name="Meier V D."/>
        </authorList>
    </citation>
    <scope>NUCLEOTIDE SEQUENCE</scope>
    <source>
        <strain evidence="3">HLG_WM_MAG_12</strain>
    </source>
</reference>
<dbReference type="InterPro" id="IPR046826">
    <property type="entry name" value="PDH_N"/>
</dbReference>
<sequence length="247" mass="28482">MIDKKNCTKTIGLIGYGNFGKLIASHLKEFFDIYVYDTHSLVPNDIESSTLENALKQDIIILAIPYTGFKNFIEQNAHLIAPNTLVIDVLSIKVKAIDLLEKHLHKDVEIFATHPLFGPESTKDGLKDKKIAIFPIRTTQEKEITNFLTQKLHLKIIKTTAKEHDKQMAYIQALSHFVSKALVKFDLPVYEDQQTKTYEYLQSAKNIVKNDSDELFYTIQNENPFAYDVREDFLKTLEEIHKNINEH</sequence>
<proteinExistence type="predicted"/>
<dbReference type="PROSITE" id="PS51176">
    <property type="entry name" value="PDH_ADH"/>
    <property type="match status" value="1"/>
</dbReference>
<evidence type="ECO:0000313" key="3">
    <source>
        <dbReference type="EMBL" id="CAA6803422.1"/>
    </source>
</evidence>